<dbReference type="InterPro" id="IPR001969">
    <property type="entry name" value="Aspartic_peptidase_AS"/>
</dbReference>
<dbReference type="Gene3D" id="2.40.70.10">
    <property type="entry name" value="Acid Proteases"/>
    <property type="match status" value="1"/>
</dbReference>
<reference evidence="1 2" key="1">
    <citation type="journal article" date="2015" name="Nature">
        <title>rRNA introns, odd ribosomes, and small enigmatic genomes across a large radiation of phyla.</title>
        <authorList>
            <person name="Brown C.T."/>
            <person name="Hug L.A."/>
            <person name="Thomas B.C."/>
            <person name="Sharon I."/>
            <person name="Castelle C.J."/>
            <person name="Singh A."/>
            <person name="Wilkins M.J."/>
            <person name="Williams K.H."/>
            <person name="Banfield J.F."/>
        </authorList>
    </citation>
    <scope>NUCLEOTIDE SEQUENCE [LARGE SCALE GENOMIC DNA]</scope>
</reference>
<sequence>MKFKYKKYGPYVLRPVIPVEIIYKDKSVPYEVLVDSGSDINILDAQIAGVLGLNLYDGKQAEVAGVTGVEEVFYVHELGINVGGHLFEKIEIGFLEKIGQYGYGIVGQKGFFDIFVVKFDLKKEEIELKLR</sequence>
<dbReference type="Proteomes" id="UP000034893">
    <property type="component" value="Unassembled WGS sequence"/>
</dbReference>
<dbReference type="GO" id="GO:0006508">
    <property type="term" value="P:proteolysis"/>
    <property type="evidence" value="ECO:0007669"/>
    <property type="project" value="InterPro"/>
</dbReference>
<dbReference type="SUPFAM" id="SSF50630">
    <property type="entry name" value="Acid proteases"/>
    <property type="match status" value="1"/>
</dbReference>
<comment type="caution">
    <text evidence="1">The sequence shown here is derived from an EMBL/GenBank/DDBJ whole genome shotgun (WGS) entry which is preliminary data.</text>
</comment>
<evidence type="ECO:0000313" key="2">
    <source>
        <dbReference type="Proteomes" id="UP000034893"/>
    </source>
</evidence>
<dbReference type="EMBL" id="LBVP01000001">
    <property type="protein sequence ID" value="KKQ90161.1"/>
    <property type="molecule type" value="Genomic_DNA"/>
</dbReference>
<proteinExistence type="predicted"/>
<dbReference type="Pfam" id="PF13650">
    <property type="entry name" value="Asp_protease_2"/>
    <property type="match status" value="1"/>
</dbReference>
<evidence type="ECO:0000313" key="1">
    <source>
        <dbReference type="EMBL" id="KKQ90161.1"/>
    </source>
</evidence>
<gene>
    <name evidence="1" type="ORF">UT12_C0001G0029</name>
</gene>
<organism evidence="1 2">
    <name type="scientific">Candidatus Curtissbacteria bacterium GW2011_GWC2_38_9</name>
    <dbReference type="NCBI Taxonomy" id="1618414"/>
    <lineage>
        <taxon>Bacteria</taxon>
        <taxon>Candidatus Curtissiibacteriota</taxon>
    </lineage>
</organism>
<dbReference type="PROSITE" id="PS00141">
    <property type="entry name" value="ASP_PROTEASE"/>
    <property type="match status" value="1"/>
</dbReference>
<evidence type="ECO:0008006" key="3">
    <source>
        <dbReference type="Google" id="ProtNLM"/>
    </source>
</evidence>
<dbReference type="AlphaFoldDB" id="A0A0G0PLK0"/>
<accession>A0A0G0PLK0</accession>
<protein>
    <recommendedName>
        <fullName evidence="3">Peptidase A2 domain-containing protein</fullName>
    </recommendedName>
</protein>
<dbReference type="GO" id="GO:0004190">
    <property type="term" value="F:aspartic-type endopeptidase activity"/>
    <property type="evidence" value="ECO:0007669"/>
    <property type="project" value="InterPro"/>
</dbReference>
<dbReference type="InterPro" id="IPR021109">
    <property type="entry name" value="Peptidase_aspartic_dom_sf"/>
</dbReference>
<name>A0A0G0PLK0_9BACT</name>